<name>A0A399RJ90_9PROT</name>
<dbReference type="GO" id="GO:0003677">
    <property type="term" value="F:DNA binding"/>
    <property type="evidence" value="ECO:0007669"/>
    <property type="project" value="InterPro"/>
</dbReference>
<comment type="caution">
    <text evidence="2">The sequence shown here is derived from an EMBL/GenBank/DDBJ whole genome shotgun (WGS) entry which is preliminary data.</text>
</comment>
<dbReference type="AlphaFoldDB" id="A0A399RJ90"/>
<dbReference type="Gene3D" id="1.10.260.40">
    <property type="entry name" value="lambda repressor-like DNA-binding domains"/>
    <property type="match status" value="1"/>
</dbReference>
<evidence type="ECO:0000313" key="2">
    <source>
        <dbReference type="EMBL" id="RIJ29789.1"/>
    </source>
</evidence>
<organism evidence="2 3">
    <name type="scientific">Henriciella mobilis</name>
    <dbReference type="NCBI Taxonomy" id="2305467"/>
    <lineage>
        <taxon>Bacteria</taxon>
        <taxon>Pseudomonadati</taxon>
        <taxon>Pseudomonadota</taxon>
        <taxon>Alphaproteobacteria</taxon>
        <taxon>Hyphomonadales</taxon>
        <taxon>Hyphomonadaceae</taxon>
        <taxon>Henriciella</taxon>
    </lineage>
</organism>
<accession>A0A399RJ90</accession>
<reference evidence="2 3" key="1">
    <citation type="submission" date="2018-08" db="EMBL/GenBank/DDBJ databases">
        <title>Henriciella mobilis sp. nov., isolated from seawater.</title>
        <authorList>
            <person name="Cheng H."/>
            <person name="Wu Y.-H."/>
            <person name="Xu X.-W."/>
            <person name="Guo L.-L."/>
        </authorList>
    </citation>
    <scope>NUCLEOTIDE SEQUENCE [LARGE SCALE GENOMIC DNA]</scope>
    <source>
        <strain evidence="2 3">JN25</strain>
    </source>
</reference>
<dbReference type="OrthoDB" id="7859023at2"/>
<evidence type="ECO:0000259" key="1">
    <source>
        <dbReference type="PROSITE" id="PS50943"/>
    </source>
</evidence>
<feature type="domain" description="HTH cro/C1-type" evidence="1">
    <location>
        <begin position="25"/>
        <end position="75"/>
    </location>
</feature>
<protein>
    <submittedName>
        <fullName evidence="2">XRE family transcriptional regulator</fullName>
    </submittedName>
</protein>
<dbReference type="SMART" id="SM00530">
    <property type="entry name" value="HTH_XRE"/>
    <property type="match status" value="1"/>
</dbReference>
<dbReference type="CDD" id="cd00093">
    <property type="entry name" value="HTH_XRE"/>
    <property type="match status" value="1"/>
</dbReference>
<dbReference type="InterPro" id="IPR010982">
    <property type="entry name" value="Lambda_DNA-bd_dom_sf"/>
</dbReference>
<evidence type="ECO:0000313" key="3">
    <source>
        <dbReference type="Proteomes" id="UP000266385"/>
    </source>
</evidence>
<dbReference type="RefSeq" id="WP_119376168.1">
    <property type="nucleotide sequence ID" value="NZ_QWFX01000008.1"/>
</dbReference>
<dbReference type="InterPro" id="IPR001387">
    <property type="entry name" value="Cro/C1-type_HTH"/>
</dbReference>
<dbReference type="EMBL" id="QWFX01000008">
    <property type="protein sequence ID" value="RIJ29789.1"/>
    <property type="molecule type" value="Genomic_DNA"/>
</dbReference>
<proteinExistence type="predicted"/>
<sequence>MTNLNFADPEYSGERFRHWFAYMIEASDMTIHEVAEELGYSRPNTVQMWLDGKAKPSWEHIPALAKLLVIDPAVLIPLFIEMDIDDKDKREEIFKASCRICPEWEYPLHVLARNIYLTGEESIWTHMPDYMS</sequence>
<dbReference type="Proteomes" id="UP000266385">
    <property type="component" value="Unassembled WGS sequence"/>
</dbReference>
<dbReference type="SUPFAM" id="SSF47413">
    <property type="entry name" value="lambda repressor-like DNA-binding domains"/>
    <property type="match status" value="1"/>
</dbReference>
<dbReference type="PROSITE" id="PS50943">
    <property type="entry name" value="HTH_CROC1"/>
    <property type="match status" value="1"/>
</dbReference>
<gene>
    <name evidence="2" type="ORF">D1223_09280</name>
</gene>
<keyword evidence="3" id="KW-1185">Reference proteome</keyword>